<organism evidence="1 2">
    <name type="scientific">Paenibacillus azoreducens</name>
    <dbReference type="NCBI Taxonomy" id="116718"/>
    <lineage>
        <taxon>Bacteria</taxon>
        <taxon>Bacillati</taxon>
        <taxon>Bacillota</taxon>
        <taxon>Bacilli</taxon>
        <taxon>Bacillales</taxon>
        <taxon>Paenibacillaceae</taxon>
        <taxon>Paenibacillus</taxon>
    </lineage>
</organism>
<name>A0A919YA81_9BACL</name>
<dbReference type="Proteomes" id="UP000682811">
    <property type="component" value="Unassembled WGS sequence"/>
</dbReference>
<reference evidence="1 2" key="1">
    <citation type="submission" date="2021-03" db="EMBL/GenBank/DDBJ databases">
        <title>Antimicrobial resistance genes in bacteria isolated from Japanese honey, and their potential for conferring macrolide and lincosamide resistance in the American foulbrood pathogen Paenibacillus larvae.</title>
        <authorList>
            <person name="Okamoto M."/>
            <person name="Kumagai M."/>
            <person name="Kanamori H."/>
            <person name="Takamatsu D."/>
        </authorList>
    </citation>
    <scope>NUCLEOTIDE SEQUENCE [LARGE SCALE GENOMIC DNA]</scope>
    <source>
        <strain evidence="1 2">J34TS1</strain>
    </source>
</reference>
<sequence>MKYIQARGIEEDEWYYFEIDEKGTAYRQIVVTGENSCQISTTPDFMLSDQEVTMYDGDVEIDAEAFESIWRQATEPNRAPWKITKQQYAPGNRVSGAIAMFYPQGIIIRINEQTYAVTDDEELRKRTPWNFLYPDYRIEGTVTGYDEKNFWLVLEDCVISGEKI</sequence>
<dbReference type="RefSeq" id="WP_212976476.1">
    <property type="nucleotide sequence ID" value="NZ_AP025343.1"/>
</dbReference>
<dbReference type="AlphaFoldDB" id="A0A919YA81"/>
<gene>
    <name evidence="1" type="ORF">J34TS1_00100</name>
</gene>
<keyword evidence="2" id="KW-1185">Reference proteome</keyword>
<protein>
    <recommendedName>
        <fullName evidence="3">S1 motif domain-containing protein</fullName>
    </recommendedName>
</protein>
<dbReference type="EMBL" id="BORT01000001">
    <property type="protein sequence ID" value="GIO45245.1"/>
    <property type="molecule type" value="Genomic_DNA"/>
</dbReference>
<accession>A0A919YA81</accession>
<proteinExistence type="predicted"/>
<evidence type="ECO:0000313" key="2">
    <source>
        <dbReference type="Proteomes" id="UP000682811"/>
    </source>
</evidence>
<evidence type="ECO:0000313" key="1">
    <source>
        <dbReference type="EMBL" id="GIO45245.1"/>
    </source>
</evidence>
<evidence type="ECO:0008006" key="3">
    <source>
        <dbReference type="Google" id="ProtNLM"/>
    </source>
</evidence>
<comment type="caution">
    <text evidence="1">The sequence shown here is derived from an EMBL/GenBank/DDBJ whole genome shotgun (WGS) entry which is preliminary data.</text>
</comment>